<evidence type="ECO:0000313" key="4">
    <source>
        <dbReference type="EMBL" id="MBS5518814.1"/>
    </source>
</evidence>
<dbReference type="GO" id="GO:0016887">
    <property type="term" value="F:ATP hydrolysis activity"/>
    <property type="evidence" value="ECO:0007669"/>
    <property type="project" value="TreeGrafter"/>
</dbReference>
<dbReference type="CDD" id="cd09203">
    <property type="entry name" value="PLDc_N_DEXD_b1"/>
    <property type="match status" value="1"/>
</dbReference>
<reference evidence="4" key="1">
    <citation type="submission" date="2021-02" db="EMBL/GenBank/DDBJ databases">
        <title>Infant gut strain persistence is associated with maternal origin, phylogeny, and functional potential including surface adhesion and iron acquisition.</title>
        <authorList>
            <person name="Lou Y.C."/>
        </authorList>
    </citation>
    <scope>NUCLEOTIDE SEQUENCE</scope>
    <source>
        <strain evidence="4">L3_106_000M1_dasL3_106_000M1_concoct_15</strain>
    </source>
</reference>
<dbReference type="Proteomes" id="UP000754226">
    <property type="component" value="Unassembled WGS sequence"/>
</dbReference>
<dbReference type="Pfam" id="PF00271">
    <property type="entry name" value="Helicase_C"/>
    <property type="match status" value="1"/>
</dbReference>
<dbReference type="PROSITE" id="PS51192">
    <property type="entry name" value="HELICASE_ATP_BIND_1"/>
    <property type="match status" value="1"/>
</dbReference>
<dbReference type="EMBL" id="JAGZCZ010000001">
    <property type="protein sequence ID" value="MBS5518814.1"/>
    <property type="molecule type" value="Genomic_DNA"/>
</dbReference>
<dbReference type="Pfam" id="PF13091">
    <property type="entry name" value="PLDc_2"/>
    <property type="match status" value="1"/>
</dbReference>
<dbReference type="InterPro" id="IPR027417">
    <property type="entry name" value="P-loop_NTPase"/>
</dbReference>
<dbReference type="InterPro" id="IPR006935">
    <property type="entry name" value="Helicase/UvrB_N"/>
</dbReference>
<protein>
    <submittedName>
        <fullName evidence="4">DUF3427 domain-containing protein</fullName>
    </submittedName>
</protein>
<name>A0A943EER1_9FIRM</name>
<dbReference type="InterPro" id="IPR001736">
    <property type="entry name" value="PLipase_D/transphosphatidylase"/>
</dbReference>
<dbReference type="PROSITE" id="PS50035">
    <property type="entry name" value="PLD"/>
    <property type="match status" value="1"/>
</dbReference>
<accession>A0A943EER1</accession>
<dbReference type="Gene3D" id="3.30.870.10">
    <property type="entry name" value="Endonuclease Chain A"/>
    <property type="match status" value="1"/>
</dbReference>
<evidence type="ECO:0000313" key="5">
    <source>
        <dbReference type="Proteomes" id="UP000754226"/>
    </source>
</evidence>
<proteinExistence type="predicted"/>
<feature type="domain" description="Helicase C-terminal" evidence="3">
    <location>
        <begin position="558"/>
        <end position="738"/>
    </location>
</feature>
<dbReference type="InterPro" id="IPR021835">
    <property type="entry name" value="DUF3427"/>
</dbReference>
<dbReference type="CDD" id="cd18032">
    <property type="entry name" value="DEXHc_RE_I_III_res"/>
    <property type="match status" value="1"/>
</dbReference>
<dbReference type="SUPFAM" id="SSF56024">
    <property type="entry name" value="Phospholipase D/nuclease"/>
    <property type="match status" value="1"/>
</dbReference>
<dbReference type="InterPro" id="IPR025202">
    <property type="entry name" value="PLD-like_dom"/>
</dbReference>
<evidence type="ECO:0000259" key="1">
    <source>
        <dbReference type="PROSITE" id="PS50035"/>
    </source>
</evidence>
<dbReference type="InterPro" id="IPR001650">
    <property type="entry name" value="Helicase_C-like"/>
</dbReference>
<sequence>MELTLLPDGIYERVISDELGKVLDEASKKEQIWKETETVDSQEGARYLSDYAGRLIHCCLKEIADQDEEGSTALGKELHLVNDLIRLLSKRMESLGEGHTVSREDFLLTQLKRRQNTLKEIILERPLSGLSHSTLFTNSKKDVSLVTELQREIQSADRIDLLVSFIKYSGYVMIRPYLQEFTRRGGKLRVLTTTYMGATDPKAVAELATLPNTKVRISYNVKETRLHAKAYIFYRDSGFSSAYVGSSNLSHAAIADGLEWNMKITQQDMPLVMEKIHATFDTYWHSDEFQDFSEKDRPHLEDAIDAERGRGKEGTSALSYAFCIRPYPYQEQILDALQAEREIHHRTRNLVVAATGTGKTAIAAFDYARFAKSRDQETRLLFVAHREEILTQSLSAFRQVLQDPGFGELSVGSFKAKRADHLFISIQTFQRQRLWEKLDSHYYDMIIVDEFHHAAAPSYQKLLSYFKPRILLGLTATPERMDGKDILSYFDGHLAAEIRLSEAIERRLLVPFHYFGVEDPIDLSHVAWSKGQYETDELIHLYAKDHTAGIRANAILRALTRYTSDMRDVKGIGFCVGVQHAEFMAHFFTKAGIPSLALSGNTPDEQRRKAAADLASGRLTFLFVVDIFNEGVDIPAVNTVLFLRPTNSLTIFLQQLGRGLRLFEGKDCLTVLDFVAQANRKYDFASRLFALMGTRNLSIRREIQLGFPHAPKGCCIQLEKIAQQRILENINSQLKGPSYYLETIRELYGITGSVPTLAEFFKASGIDPHLFYNGRRTYTRLLMRAGLIEEREESLEEKVLMRAYPTLLSLDSPRWISYLKENLKAPQRPHTILDREYAAMLYHTLISKDLEALGIISPEALILSLGHWQPFIKELEAFLTMQENALSFLPQSPGVLYPCALEVYCHYTRNQIFAALGYEHPSSIREGVKFLTPEKSFAVTHPTDVFLVTLNKSDRDFSETTRYEDYSIDRMTFHWQSQSTTTPHSKTGQRYERLCREKEKAGYILLFVRENKKDAYGGTQSYTFLGRVSIERLLGSQPMTAILKLALPLSAGLLTETDASGVL</sequence>
<dbReference type="PROSITE" id="PS51194">
    <property type="entry name" value="HELICASE_CTER"/>
    <property type="match status" value="1"/>
</dbReference>
<evidence type="ECO:0000259" key="2">
    <source>
        <dbReference type="PROSITE" id="PS51192"/>
    </source>
</evidence>
<dbReference type="GO" id="GO:0003677">
    <property type="term" value="F:DNA binding"/>
    <property type="evidence" value="ECO:0007669"/>
    <property type="project" value="InterPro"/>
</dbReference>
<feature type="domain" description="Helicase ATP-binding" evidence="2">
    <location>
        <begin position="340"/>
        <end position="496"/>
    </location>
</feature>
<dbReference type="Pfam" id="PF11907">
    <property type="entry name" value="DUF3427"/>
    <property type="match status" value="1"/>
</dbReference>
<dbReference type="SUPFAM" id="SSF52540">
    <property type="entry name" value="P-loop containing nucleoside triphosphate hydrolases"/>
    <property type="match status" value="1"/>
</dbReference>
<dbReference type="AlphaFoldDB" id="A0A943EER1"/>
<dbReference type="CDD" id="cd18799">
    <property type="entry name" value="SF2_C_EcoAI-like"/>
    <property type="match status" value="1"/>
</dbReference>
<evidence type="ECO:0000259" key="3">
    <source>
        <dbReference type="PROSITE" id="PS51194"/>
    </source>
</evidence>
<dbReference type="InterPro" id="IPR052511">
    <property type="entry name" value="ATP-dep_Helicase"/>
</dbReference>
<dbReference type="SMART" id="SM00490">
    <property type="entry name" value="HELICc"/>
    <property type="match status" value="1"/>
</dbReference>
<gene>
    <name evidence="4" type="ORF">KHX13_00455</name>
</gene>
<comment type="caution">
    <text evidence="4">The sequence shown here is derived from an EMBL/GenBank/DDBJ whole genome shotgun (WGS) entry which is preliminary data.</text>
</comment>
<dbReference type="GO" id="GO:0006793">
    <property type="term" value="P:phosphorus metabolic process"/>
    <property type="evidence" value="ECO:0007669"/>
    <property type="project" value="UniProtKB-ARBA"/>
</dbReference>
<dbReference type="Pfam" id="PF04851">
    <property type="entry name" value="ResIII"/>
    <property type="match status" value="1"/>
</dbReference>
<dbReference type="GO" id="GO:0005524">
    <property type="term" value="F:ATP binding"/>
    <property type="evidence" value="ECO:0007669"/>
    <property type="project" value="InterPro"/>
</dbReference>
<organism evidence="4 5">
    <name type="scientific">Acidaminococcus intestini</name>
    <dbReference type="NCBI Taxonomy" id="187327"/>
    <lineage>
        <taxon>Bacteria</taxon>
        <taxon>Bacillati</taxon>
        <taxon>Bacillota</taxon>
        <taxon>Negativicutes</taxon>
        <taxon>Acidaminococcales</taxon>
        <taxon>Acidaminococcaceae</taxon>
        <taxon>Acidaminococcus</taxon>
    </lineage>
</organism>
<dbReference type="PANTHER" id="PTHR47962:SF7">
    <property type="entry name" value="MITOCHONDRIAL ATP-DEPENDENT HELICASE IRC3-RELATED"/>
    <property type="match status" value="1"/>
</dbReference>
<dbReference type="Gene3D" id="3.40.50.300">
    <property type="entry name" value="P-loop containing nucleotide triphosphate hydrolases"/>
    <property type="match status" value="2"/>
</dbReference>
<feature type="domain" description="PLD phosphodiesterase" evidence="1">
    <location>
        <begin position="222"/>
        <end position="253"/>
    </location>
</feature>
<dbReference type="SMART" id="SM00487">
    <property type="entry name" value="DEXDc"/>
    <property type="match status" value="1"/>
</dbReference>
<dbReference type="InterPro" id="IPR014001">
    <property type="entry name" value="Helicase_ATP-bd"/>
</dbReference>
<dbReference type="PANTHER" id="PTHR47962">
    <property type="entry name" value="ATP-DEPENDENT HELICASE LHR-RELATED-RELATED"/>
    <property type="match status" value="1"/>
</dbReference>